<evidence type="ECO:0000313" key="2">
    <source>
        <dbReference type="EMBL" id="KAK3252327.1"/>
    </source>
</evidence>
<feature type="transmembrane region" description="Helical" evidence="1">
    <location>
        <begin position="67"/>
        <end position="85"/>
    </location>
</feature>
<keyword evidence="1" id="KW-1133">Transmembrane helix</keyword>
<proteinExistence type="predicted"/>
<feature type="transmembrane region" description="Helical" evidence="1">
    <location>
        <begin position="91"/>
        <end position="112"/>
    </location>
</feature>
<name>A0AAE0CEE1_9CHLO</name>
<sequence>MIRDILMYAIVASVANVIACTVTLALYYAGADALAMYRSLCAATVTLTLFTCVSHDCRFKVPMYRKMLIFNAFSVISGTTGLLLARTKRNSLHLIALANVVFGVIMLAMQIGQYKNALSQSS</sequence>
<reference evidence="2 3" key="1">
    <citation type="journal article" date="2015" name="Genome Biol. Evol.">
        <title>Comparative Genomics of a Bacterivorous Green Alga Reveals Evolutionary Causalities and Consequences of Phago-Mixotrophic Mode of Nutrition.</title>
        <authorList>
            <person name="Burns J.A."/>
            <person name="Paasch A."/>
            <person name="Narechania A."/>
            <person name="Kim E."/>
        </authorList>
    </citation>
    <scope>NUCLEOTIDE SEQUENCE [LARGE SCALE GENOMIC DNA]</scope>
    <source>
        <strain evidence="2 3">PLY_AMNH</strain>
    </source>
</reference>
<evidence type="ECO:0000313" key="3">
    <source>
        <dbReference type="Proteomes" id="UP001190700"/>
    </source>
</evidence>
<keyword evidence="3" id="KW-1185">Reference proteome</keyword>
<feature type="transmembrane region" description="Helical" evidence="1">
    <location>
        <begin position="35"/>
        <end position="55"/>
    </location>
</feature>
<evidence type="ECO:0000256" key="1">
    <source>
        <dbReference type="SAM" id="Phobius"/>
    </source>
</evidence>
<dbReference type="EMBL" id="LGRX02025473">
    <property type="protein sequence ID" value="KAK3252327.1"/>
    <property type="molecule type" value="Genomic_DNA"/>
</dbReference>
<keyword evidence="1" id="KW-0472">Membrane</keyword>
<keyword evidence="1" id="KW-0812">Transmembrane</keyword>
<comment type="caution">
    <text evidence="2">The sequence shown here is derived from an EMBL/GenBank/DDBJ whole genome shotgun (WGS) entry which is preliminary data.</text>
</comment>
<feature type="transmembrane region" description="Helical" evidence="1">
    <location>
        <begin position="7"/>
        <end position="29"/>
    </location>
</feature>
<organism evidence="2 3">
    <name type="scientific">Cymbomonas tetramitiformis</name>
    <dbReference type="NCBI Taxonomy" id="36881"/>
    <lineage>
        <taxon>Eukaryota</taxon>
        <taxon>Viridiplantae</taxon>
        <taxon>Chlorophyta</taxon>
        <taxon>Pyramimonadophyceae</taxon>
        <taxon>Pyramimonadales</taxon>
        <taxon>Pyramimonadaceae</taxon>
        <taxon>Cymbomonas</taxon>
    </lineage>
</organism>
<protein>
    <submittedName>
        <fullName evidence="2">Uncharacterized protein</fullName>
    </submittedName>
</protein>
<dbReference type="AlphaFoldDB" id="A0AAE0CEE1"/>
<gene>
    <name evidence="2" type="ORF">CYMTET_38361</name>
</gene>
<dbReference type="Proteomes" id="UP001190700">
    <property type="component" value="Unassembled WGS sequence"/>
</dbReference>
<accession>A0AAE0CEE1</accession>